<evidence type="ECO:0008006" key="3">
    <source>
        <dbReference type="Google" id="ProtNLM"/>
    </source>
</evidence>
<dbReference type="Proteomes" id="UP000434639">
    <property type="component" value="Unassembled WGS sequence"/>
</dbReference>
<sequence>MPIQFLDMRISSNSADDANSFLIPAAPGILFGDIGIQTLGVLPENAGDIRVLLSGYARVSNLISEEVVTIRVFRDLATPILVTSFVSNGEGVETFGFDAADFLPAAPASGQVQYTATIETTIPFAILGASNFSGIASAGTS</sequence>
<proteinExistence type="predicted"/>
<reference evidence="1 2" key="1">
    <citation type="journal article" date="2017" name="Int. J. Syst. Evol. Microbiol.">
        <title>Bacillus mangrovi sp. nov., isolated from a sediment sample from a mangrove forest.</title>
        <authorList>
            <person name="Gupta V."/>
            <person name="Singh P.K."/>
            <person name="Korpole S."/>
            <person name="Tanuku N.R.S."/>
            <person name="Pinnaka A.K."/>
        </authorList>
    </citation>
    <scope>NUCLEOTIDE SEQUENCE [LARGE SCALE GENOMIC DNA]</scope>
    <source>
        <strain evidence="1 2">KCTC 33872</strain>
    </source>
</reference>
<keyword evidence="2" id="KW-1185">Reference proteome</keyword>
<dbReference type="EMBL" id="WMIB01000030">
    <property type="protein sequence ID" value="MTH55488.1"/>
    <property type="molecule type" value="Genomic_DNA"/>
</dbReference>
<name>A0A7X2S876_9BACI</name>
<comment type="caution">
    <text evidence="1">The sequence shown here is derived from an EMBL/GenBank/DDBJ whole genome shotgun (WGS) entry which is preliminary data.</text>
</comment>
<evidence type="ECO:0000313" key="2">
    <source>
        <dbReference type="Proteomes" id="UP000434639"/>
    </source>
</evidence>
<dbReference type="AlphaFoldDB" id="A0A7X2S876"/>
<accession>A0A7X2S876</accession>
<evidence type="ECO:0000313" key="1">
    <source>
        <dbReference type="EMBL" id="MTH55488.1"/>
    </source>
</evidence>
<dbReference type="OrthoDB" id="2922920at2"/>
<organism evidence="1 2">
    <name type="scientific">Metabacillus mangrovi</name>
    <dbReference type="NCBI Taxonomy" id="1491830"/>
    <lineage>
        <taxon>Bacteria</taxon>
        <taxon>Bacillati</taxon>
        <taxon>Bacillota</taxon>
        <taxon>Bacilli</taxon>
        <taxon>Bacillales</taxon>
        <taxon>Bacillaceae</taxon>
        <taxon>Metabacillus</taxon>
    </lineage>
</organism>
<dbReference type="RefSeq" id="WP_155113985.1">
    <property type="nucleotide sequence ID" value="NZ_WMIB01000030.1"/>
</dbReference>
<protein>
    <recommendedName>
        <fullName evidence="3">Exosporium protein C</fullName>
    </recommendedName>
</protein>
<gene>
    <name evidence="1" type="ORF">GKZ89_19020</name>
</gene>